<keyword evidence="4 7" id="KW-0808">Transferase</keyword>
<dbReference type="SUPFAM" id="SSF47757">
    <property type="entry name" value="Chemotaxis receptor methyltransferase CheR, N-terminal domain"/>
    <property type="match status" value="1"/>
</dbReference>
<dbReference type="InterPro" id="IPR022642">
    <property type="entry name" value="CheR_C"/>
</dbReference>
<dbReference type="PANTHER" id="PTHR24422">
    <property type="entry name" value="CHEMOTAXIS PROTEIN METHYLTRANSFERASE"/>
    <property type="match status" value="1"/>
</dbReference>
<dbReference type="EMBL" id="AP021861">
    <property type="protein sequence ID" value="BBO31624.1"/>
    <property type="molecule type" value="Genomic_DNA"/>
</dbReference>
<dbReference type="AlphaFoldDB" id="A0A5K7X4L3"/>
<evidence type="ECO:0000256" key="3">
    <source>
        <dbReference type="ARBA" id="ARBA00022603"/>
    </source>
</evidence>
<dbReference type="PANTHER" id="PTHR24422:SF19">
    <property type="entry name" value="CHEMOTAXIS PROTEIN METHYLTRANSFERASE"/>
    <property type="match status" value="1"/>
</dbReference>
<evidence type="ECO:0000313" key="8">
    <source>
        <dbReference type="Proteomes" id="UP000326837"/>
    </source>
</evidence>
<dbReference type="Pfam" id="PF01739">
    <property type="entry name" value="CheR"/>
    <property type="match status" value="1"/>
</dbReference>
<dbReference type="Pfam" id="PF03705">
    <property type="entry name" value="CheR_N"/>
    <property type="match status" value="1"/>
</dbReference>
<dbReference type="InterPro" id="IPR026024">
    <property type="entry name" value="Chemotaxis_MeTrfase_CheR"/>
</dbReference>
<dbReference type="PIRSF" id="PIRSF000410">
    <property type="entry name" value="CheR"/>
    <property type="match status" value="1"/>
</dbReference>
<organism evidence="7 8">
    <name type="scientific">Lacipirellula parvula</name>
    <dbReference type="NCBI Taxonomy" id="2650471"/>
    <lineage>
        <taxon>Bacteria</taxon>
        <taxon>Pseudomonadati</taxon>
        <taxon>Planctomycetota</taxon>
        <taxon>Planctomycetia</taxon>
        <taxon>Pirellulales</taxon>
        <taxon>Lacipirellulaceae</taxon>
        <taxon>Lacipirellula</taxon>
    </lineage>
</organism>
<dbReference type="InterPro" id="IPR050903">
    <property type="entry name" value="Bact_Chemotaxis_MeTrfase"/>
</dbReference>
<dbReference type="SMART" id="SM00138">
    <property type="entry name" value="MeTrc"/>
    <property type="match status" value="1"/>
</dbReference>
<dbReference type="InterPro" id="IPR022641">
    <property type="entry name" value="CheR_N"/>
</dbReference>
<dbReference type="InterPro" id="IPR036804">
    <property type="entry name" value="CheR_N_sf"/>
</dbReference>
<dbReference type="KEGG" id="lpav:PLANPX_1236"/>
<dbReference type="GO" id="GO:0032259">
    <property type="term" value="P:methylation"/>
    <property type="evidence" value="ECO:0007669"/>
    <property type="project" value="UniProtKB-KW"/>
</dbReference>
<feature type="domain" description="CheR-type methyltransferase" evidence="6">
    <location>
        <begin position="1"/>
        <end position="282"/>
    </location>
</feature>
<dbReference type="Gene3D" id="1.10.155.10">
    <property type="entry name" value="Chemotaxis receptor methyltransferase CheR, N-terminal domain"/>
    <property type="match status" value="1"/>
</dbReference>
<evidence type="ECO:0000256" key="2">
    <source>
        <dbReference type="ARBA" id="ARBA00012534"/>
    </source>
</evidence>
<evidence type="ECO:0000259" key="6">
    <source>
        <dbReference type="PROSITE" id="PS50123"/>
    </source>
</evidence>
<dbReference type="SUPFAM" id="SSF53335">
    <property type="entry name" value="S-adenosyl-L-methionine-dependent methyltransferases"/>
    <property type="match status" value="1"/>
</dbReference>
<evidence type="ECO:0000256" key="5">
    <source>
        <dbReference type="ARBA" id="ARBA00022691"/>
    </source>
</evidence>
<dbReference type="EC" id="2.1.1.80" evidence="2"/>
<dbReference type="InterPro" id="IPR000780">
    <property type="entry name" value="CheR_MeTrfase"/>
</dbReference>
<dbReference type="RefSeq" id="WP_152097732.1">
    <property type="nucleotide sequence ID" value="NZ_AP021861.1"/>
</dbReference>
<dbReference type="GO" id="GO:0008983">
    <property type="term" value="F:protein-glutamate O-methyltransferase activity"/>
    <property type="evidence" value="ECO:0007669"/>
    <property type="project" value="UniProtKB-EC"/>
</dbReference>
<gene>
    <name evidence="7" type="ORF">PLANPX_1236</name>
</gene>
<dbReference type="PROSITE" id="PS50123">
    <property type="entry name" value="CHER"/>
    <property type="match status" value="1"/>
</dbReference>
<evidence type="ECO:0000313" key="7">
    <source>
        <dbReference type="EMBL" id="BBO31624.1"/>
    </source>
</evidence>
<reference evidence="8" key="1">
    <citation type="submission" date="2019-10" db="EMBL/GenBank/DDBJ databases">
        <title>Lacipirellula parvula gen. nov., sp. nov., representing a lineage of planctomycetes widespread in freshwater anoxic habitats, and description of the family Lacipirellulaceae.</title>
        <authorList>
            <person name="Dedysh S.N."/>
            <person name="Kulichevskaya I.S."/>
            <person name="Beletsky A.V."/>
            <person name="Rakitin A.L."/>
            <person name="Mardanov A.V."/>
            <person name="Ivanova A.A."/>
            <person name="Saltykova V.X."/>
            <person name="Rijpstra W.I.C."/>
            <person name="Sinninghe Damste J.S."/>
            <person name="Ravin N.V."/>
        </authorList>
    </citation>
    <scope>NUCLEOTIDE SEQUENCE [LARGE SCALE GENOMIC DNA]</scope>
    <source>
        <strain evidence="8">PX69</strain>
    </source>
</reference>
<sequence>MSVGIQTISEDDFQAFQHLIYTETGIALNDSKRCLLSSRLAKRLRALRLNDYIEYYDYILQRDPSGTEMQEMINCITTNKTDFLREPHHFDFLTSNIFPAVARKAATGGPRKLRIWCAASSNGHEPYSLAMTVREFSAFDASWDVKLLASDIDTNVLAHAEQGVFDAEDLAPVGDLRTRRYFDRGTGSFAGKVRAKRTLRDLLTFRQINLIEDSWQINAKFDVIFCRNVMIYFDLPTQRKVVEHLTRYLKPGGHLMLGHSESIQWTPNPLRSLGHTMFQLPE</sequence>
<keyword evidence="5" id="KW-0949">S-adenosyl-L-methionine</keyword>
<evidence type="ECO:0000256" key="1">
    <source>
        <dbReference type="ARBA" id="ARBA00001541"/>
    </source>
</evidence>
<name>A0A5K7X4L3_9BACT</name>
<dbReference type="Proteomes" id="UP000326837">
    <property type="component" value="Chromosome"/>
</dbReference>
<dbReference type="Gene3D" id="3.40.50.150">
    <property type="entry name" value="Vaccinia Virus protein VP39"/>
    <property type="match status" value="1"/>
</dbReference>
<evidence type="ECO:0000256" key="4">
    <source>
        <dbReference type="ARBA" id="ARBA00022679"/>
    </source>
</evidence>
<protein>
    <recommendedName>
        <fullName evidence="2">protein-glutamate O-methyltransferase</fullName>
        <ecNumber evidence="2">2.1.1.80</ecNumber>
    </recommendedName>
</protein>
<comment type="catalytic activity">
    <reaction evidence="1">
        <text>L-glutamyl-[protein] + S-adenosyl-L-methionine = [protein]-L-glutamate 5-O-methyl ester + S-adenosyl-L-homocysteine</text>
        <dbReference type="Rhea" id="RHEA:24452"/>
        <dbReference type="Rhea" id="RHEA-COMP:10208"/>
        <dbReference type="Rhea" id="RHEA-COMP:10311"/>
        <dbReference type="ChEBI" id="CHEBI:29973"/>
        <dbReference type="ChEBI" id="CHEBI:57856"/>
        <dbReference type="ChEBI" id="CHEBI:59789"/>
        <dbReference type="ChEBI" id="CHEBI:82795"/>
        <dbReference type="EC" id="2.1.1.80"/>
    </reaction>
</comment>
<dbReference type="CDD" id="cd02440">
    <property type="entry name" value="AdoMet_MTases"/>
    <property type="match status" value="1"/>
</dbReference>
<keyword evidence="3 7" id="KW-0489">Methyltransferase</keyword>
<keyword evidence="8" id="KW-1185">Reference proteome</keyword>
<accession>A0A5K7X4L3</accession>
<proteinExistence type="predicted"/>
<dbReference type="PRINTS" id="PR00996">
    <property type="entry name" value="CHERMTFRASE"/>
</dbReference>
<dbReference type="InterPro" id="IPR029063">
    <property type="entry name" value="SAM-dependent_MTases_sf"/>
</dbReference>